<dbReference type="GO" id="GO:0004174">
    <property type="term" value="F:electron-transferring-flavoprotein dehydrogenase activity"/>
    <property type="evidence" value="ECO:0007669"/>
    <property type="project" value="TreeGrafter"/>
</dbReference>
<reference evidence="6 7" key="1">
    <citation type="submission" date="2016-06" db="EMBL/GenBank/DDBJ databases">
        <title>Comparative genomics of the ectomycorrhizal sister species Rhizopogon vinicolor and Rhizopogon vesiculosus (Basidiomycota: Boletales) reveals a divergence of the mating type B locus.</title>
        <authorList>
            <consortium name="DOE Joint Genome Institute"/>
            <person name="Mujic A.B."/>
            <person name="Kuo A."/>
            <person name="Tritt A."/>
            <person name="Lipzen A."/>
            <person name="Chen C."/>
            <person name="Johnson J."/>
            <person name="Sharma A."/>
            <person name="Barry K."/>
            <person name="Grigoriev I.V."/>
            <person name="Spatafora J.W."/>
        </authorList>
    </citation>
    <scope>NUCLEOTIDE SEQUENCE [LARGE SCALE GENOMIC DNA]</scope>
    <source>
        <strain evidence="6 7">AM-OR11-026</strain>
    </source>
</reference>
<keyword evidence="7" id="KW-1185">Reference proteome</keyword>
<dbReference type="InterPro" id="IPR036188">
    <property type="entry name" value="FAD/NAD-bd_sf"/>
</dbReference>
<evidence type="ECO:0000313" key="6">
    <source>
        <dbReference type="EMBL" id="OAX43024.1"/>
    </source>
</evidence>
<accession>A0A1B7NE48</accession>
<evidence type="ECO:0000256" key="1">
    <source>
        <dbReference type="ARBA" id="ARBA00006442"/>
    </source>
</evidence>
<dbReference type="InParanoid" id="A0A1B7NE48"/>
<dbReference type="PANTHER" id="PTHR43735">
    <property type="entry name" value="APOPTOSIS-INDUCING FACTOR 1"/>
    <property type="match status" value="1"/>
</dbReference>
<protein>
    <submittedName>
        <fullName evidence="6">FAD/NAD(P)-binding domain-containing protein</fullName>
    </submittedName>
</protein>
<evidence type="ECO:0000259" key="5">
    <source>
        <dbReference type="Pfam" id="PF07992"/>
    </source>
</evidence>
<dbReference type="PRINTS" id="PR00411">
    <property type="entry name" value="PNDRDTASEI"/>
</dbReference>
<dbReference type="EMBL" id="KV448145">
    <property type="protein sequence ID" value="OAX43024.1"/>
    <property type="molecule type" value="Genomic_DNA"/>
</dbReference>
<evidence type="ECO:0000256" key="4">
    <source>
        <dbReference type="ARBA" id="ARBA00023002"/>
    </source>
</evidence>
<comment type="similarity">
    <text evidence="1">Belongs to the FAD-dependent oxidoreductase family.</text>
</comment>
<proteinExistence type="inferred from homology"/>
<evidence type="ECO:0000313" key="7">
    <source>
        <dbReference type="Proteomes" id="UP000092154"/>
    </source>
</evidence>
<dbReference type="Gene3D" id="3.50.50.100">
    <property type="match status" value="1"/>
</dbReference>
<dbReference type="PRINTS" id="PR00368">
    <property type="entry name" value="FADPNR"/>
</dbReference>
<dbReference type="PANTHER" id="PTHR43735:SF3">
    <property type="entry name" value="FERROPTOSIS SUPPRESSOR PROTEIN 1"/>
    <property type="match status" value="1"/>
</dbReference>
<evidence type="ECO:0000256" key="2">
    <source>
        <dbReference type="ARBA" id="ARBA00022630"/>
    </source>
</evidence>
<keyword evidence="3" id="KW-0274">FAD</keyword>
<dbReference type="AlphaFoldDB" id="A0A1B7NE48"/>
<dbReference type="STRING" id="1314800.A0A1B7NE48"/>
<sequence>MTGKAEQNIVIVGGGFAGFQVAKELSKKVDAQRYNIILINSRSYAIALPAVVRLVVDAQSKLEETSFVKLDRLYANGNGDTTVGVVTSIEAKPGVPGGAVVLASGERIPYSVLVLATGSKWTGPCAIPENEADVLPFVNAWRHKFSEAKHVVIVGGGAVGIELAGEVKDIYPTKKITIVHGGDELLNNTYNKSLRKGMQKRLAARGVEFMFNEYIDDIPEAGVVGVTTRSGKRIEDADLVVSARGGRPNSDYVSSLGEDALNGHGYVKVQPTLQLLNYPSIFALGDVIEWTEQKQVAKLRWHVPIVVANILGLLNGVTLTKKYAGAPELIVITNGRNGGMGYFSFFGGFTLGDWFAWLAKARDFMVPHFRKDLGY</sequence>
<gene>
    <name evidence="6" type="ORF">K503DRAFT_709416</name>
</gene>
<keyword evidence="2" id="KW-0285">Flavoprotein</keyword>
<dbReference type="GO" id="GO:0005737">
    <property type="term" value="C:cytoplasm"/>
    <property type="evidence" value="ECO:0007669"/>
    <property type="project" value="TreeGrafter"/>
</dbReference>
<keyword evidence="4" id="KW-0560">Oxidoreductase</keyword>
<dbReference type="Pfam" id="PF07992">
    <property type="entry name" value="Pyr_redox_2"/>
    <property type="match status" value="1"/>
</dbReference>
<evidence type="ECO:0000256" key="3">
    <source>
        <dbReference type="ARBA" id="ARBA00022827"/>
    </source>
</evidence>
<dbReference type="OrthoDB" id="202203at2759"/>
<dbReference type="InterPro" id="IPR023753">
    <property type="entry name" value="FAD/NAD-binding_dom"/>
</dbReference>
<organism evidence="6 7">
    <name type="scientific">Rhizopogon vinicolor AM-OR11-026</name>
    <dbReference type="NCBI Taxonomy" id="1314800"/>
    <lineage>
        <taxon>Eukaryota</taxon>
        <taxon>Fungi</taxon>
        <taxon>Dikarya</taxon>
        <taxon>Basidiomycota</taxon>
        <taxon>Agaricomycotina</taxon>
        <taxon>Agaricomycetes</taxon>
        <taxon>Agaricomycetidae</taxon>
        <taxon>Boletales</taxon>
        <taxon>Suillineae</taxon>
        <taxon>Rhizopogonaceae</taxon>
        <taxon>Rhizopogon</taxon>
    </lineage>
</organism>
<name>A0A1B7NE48_9AGAM</name>
<dbReference type="GO" id="GO:0050660">
    <property type="term" value="F:flavin adenine dinucleotide binding"/>
    <property type="evidence" value="ECO:0007669"/>
    <property type="project" value="TreeGrafter"/>
</dbReference>
<dbReference type="SUPFAM" id="SSF51905">
    <property type="entry name" value="FAD/NAD(P)-binding domain"/>
    <property type="match status" value="1"/>
</dbReference>
<feature type="domain" description="FAD/NAD(P)-binding" evidence="5">
    <location>
        <begin position="8"/>
        <end position="297"/>
    </location>
</feature>
<dbReference type="Proteomes" id="UP000092154">
    <property type="component" value="Unassembled WGS sequence"/>
</dbReference>